<evidence type="ECO:0000256" key="8">
    <source>
        <dbReference type="ARBA" id="ARBA00023065"/>
    </source>
</evidence>
<keyword evidence="7 13" id="KW-1133">Transmembrane helix</keyword>
<feature type="transmembrane region" description="Helical" evidence="13">
    <location>
        <begin position="360"/>
        <end position="380"/>
    </location>
</feature>
<gene>
    <name evidence="14" type="ORF">SCWH03_26380</name>
</gene>
<dbReference type="CDD" id="cd12830">
    <property type="entry name" value="MtCorA-like"/>
    <property type="match status" value="1"/>
</dbReference>
<evidence type="ECO:0000256" key="1">
    <source>
        <dbReference type="ARBA" id="ARBA00004651"/>
    </source>
</evidence>
<comment type="function">
    <text evidence="11">Mediates influx of magnesium ions. Alternates between open and closed states. Activated by low cytoplasmic Mg(2+) levels. Inactive when cytoplasmic Mg(2+) levels are high.</text>
</comment>
<dbReference type="GO" id="GO:0050897">
    <property type="term" value="F:cobalt ion binding"/>
    <property type="evidence" value="ECO:0007669"/>
    <property type="project" value="TreeGrafter"/>
</dbReference>
<dbReference type="GO" id="GO:0005886">
    <property type="term" value="C:plasma membrane"/>
    <property type="evidence" value="ECO:0007669"/>
    <property type="project" value="UniProtKB-SubCell"/>
</dbReference>
<keyword evidence="8" id="KW-0406">Ion transport</keyword>
<keyword evidence="5 13" id="KW-0812">Transmembrane</keyword>
<dbReference type="PANTHER" id="PTHR46494">
    <property type="entry name" value="CORA FAMILY METAL ION TRANSPORTER (EUROFUNG)"/>
    <property type="match status" value="1"/>
</dbReference>
<evidence type="ECO:0000256" key="4">
    <source>
        <dbReference type="ARBA" id="ARBA00022475"/>
    </source>
</evidence>
<comment type="catalytic activity">
    <reaction evidence="10">
        <text>Mg(2+)(in) = Mg(2+)(out)</text>
        <dbReference type="Rhea" id="RHEA:29827"/>
        <dbReference type="ChEBI" id="CHEBI:18420"/>
    </reaction>
</comment>
<evidence type="ECO:0000256" key="11">
    <source>
        <dbReference type="ARBA" id="ARBA00045497"/>
    </source>
</evidence>
<feature type="transmembrane region" description="Helical" evidence="13">
    <location>
        <begin position="329"/>
        <end position="348"/>
    </location>
</feature>
<comment type="subcellular location">
    <subcellularLocation>
        <location evidence="1">Cell membrane</location>
        <topology evidence="1">Multi-pass membrane protein</topology>
    </subcellularLocation>
</comment>
<dbReference type="InterPro" id="IPR045861">
    <property type="entry name" value="CorA_cytoplasmic_dom"/>
</dbReference>
<evidence type="ECO:0000256" key="7">
    <source>
        <dbReference type="ARBA" id="ARBA00022989"/>
    </source>
</evidence>
<dbReference type="GO" id="GO:0015087">
    <property type="term" value="F:cobalt ion transmembrane transporter activity"/>
    <property type="evidence" value="ECO:0007669"/>
    <property type="project" value="TreeGrafter"/>
</dbReference>
<evidence type="ECO:0000256" key="9">
    <source>
        <dbReference type="ARBA" id="ARBA00023136"/>
    </source>
</evidence>
<dbReference type="InterPro" id="IPR045863">
    <property type="entry name" value="CorA_TM1_TM2"/>
</dbReference>
<dbReference type="InterPro" id="IPR002523">
    <property type="entry name" value="MgTranspt_CorA/ZnTranspt_ZntB"/>
</dbReference>
<name>A0A6A0AU12_9ACTN</name>
<dbReference type="Gene3D" id="1.20.58.340">
    <property type="entry name" value="Magnesium transport protein CorA, transmembrane region"/>
    <property type="match status" value="2"/>
</dbReference>
<evidence type="ECO:0000256" key="12">
    <source>
        <dbReference type="SAM" id="MobiDB-lite"/>
    </source>
</evidence>
<dbReference type="Pfam" id="PF01544">
    <property type="entry name" value="CorA"/>
    <property type="match status" value="1"/>
</dbReference>
<keyword evidence="15" id="KW-1185">Reference proteome</keyword>
<keyword evidence="6" id="KW-0460">Magnesium</keyword>
<dbReference type="SUPFAM" id="SSF144083">
    <property type="entry name" value="Magnesium transport protein CorA, transmembrane region"/>
    <property type="match status" value="1"/>
</dbReference>
<keyword evidence="3" id="KW-0813">Transport</keyword>
<sequence>MSDKRPRAPRAARWPLRAGPARQVDPVPEQSMDPRAEHGSPDRAPLERSLVDAALYRDGRRVETPASLAEIYHRLPGEPGTMAWIGLFRPSPAQLWEAAGQFGLHELAVEDAIVAHQRPKLERYGKTLFVVLRPARYLDEAEEVDFGEIHVFVGPEFVLTVRHSQTPDLAVVRRRLEADPELLALGPEAVLYAILDAVVDGYAPVIAGLLHDIDEIETEVFGGDPRVSRRIYELSREVVDFQRATRPLLTIMNGLQAGFQKYGTDEELQRYLRDVADHATTVAERVNGFRQALGDILTVNATLVSQAQNEEMKMLAEAGHAQSNEIKKISGWAAILFAPTLIGTVYGMNFDHMAELDWRFGYPFALALMALVCVGLYLVFKRRDWL</sequence>
<dbReference type="Proteomes" id="UP000484988">
    <property type="component" value="Unassembled WGS sequence"/>
</dbReference>
<proteinExistence type="inferred from homology"/>
<feature type="compositionally biased region" description="Low complexity" evidence="12">
    <location>
        <begin position="9"/>
        <end position="22"/>
    </location>
</feature>
<dbReference type="Gene3D" id="3.30.460.20">
    <property type="entry name" value="CorA soluble domain-like"/>
    <property type="match status" value="1"/>
</dbReference>
<dbReference type="GO" id="GO:0000287">
    <property type="term" value="F:magnesium ion binding"/>
    <property type="evidence" value="ECO:0007669"/>
    <property type="project" value="TreeGrafter"/>
</dbReference>
<reference evidence="14 15" key="1">
    <citation type="submission" date="2020-02" db="EMBL/GenBank/DDBJ databases">
        <title>Whole Genome Shotgun Sequence of Streptomyces sp. strain CWH03.</title>
        <authorList>
            <person name="Dohra H."/>
            <person name="Kodani S."/>
            <person name="Yamamura H."/>
        </authorList>
    </citation>
    <scope>NUCLEOTIDE SEQUENCE [LARGE SCALE GENOMIC DNA]</scope>
    <source>
        <strain evidence="14 15">CWH03</strain>
    </source>
</reference>
<evidence type="ECO:0000256" key="13">
    <source>
        <dbReference type="SAM" id="Phobius"/>
    </source>
</evidence>
<evidence type="ECO:0000256" key="6">
    <source>
        <dbReference type="ARBA" id="ARBA00022842"/>
    </source>
</evidence>
<keyword evidence="9 13" id="KW-0472">Membrane</keyword>
<keyword evidence="4" id="KW-1003">Cell membrane</keyword>
<dbReference type="RefSeq" id="WP_173264279.1">
    <property type="nucleotide sequence ID" value="NZ_BLLG01000006.1"/>
</dbReference>
<evidence type="ECO:0000313" key="14">
    <source>
        <dbReference type="EMBL" id="GFH36410.1"/>
    </source>
</evidence>
<comment type="similarity">
    <text evidence="2">Belongs to the CorA metal ion transporter (MIT) (TC 1.A.35) family.</text>
</comment>
<evidence type="ECO:0000256" key="5">
    <source>
        <dbReference type="ARBA" id="ARBA00022692"/>
    </source>
</evidence>
<accession>A0A6A0AU12</accession>
<dbReference type="FunFam" id="1.20.58.340:FF:000004">
    <property type="entry name" value="Magnesium transport protein CorA"/>
    <property type="match status" value="1"/>
</dbReference>
<dbReference type="AlphaFoldDB" id="A0A6A0AU12"/>
<organism evidence="14 15">
    <name type="scientific">Streptomyces pacificus</name>
    <dbReference type="NCBI Taxonomy" id="2705029"/>
    <lineage>
        <taxon>Bacteria</taxon>
        <taxon>Bacillati</taxon>
        <taxon>Actinomycetota</taxon>
        <taxon>Actinomycetes</taxon>
        <taxon>Kitasatosporales</taxon>
        <taxon>Streptomycetaceae</taxon>
        <taxon>Streptomyces</taxon>
    </lineage>
</organism>
<comment type="caution">
    <text evidence="14">The sequence shown here is derived from an EMBL/GenBank/DDBJ whole genome shotgun (WGS) entry which is preliminary data.</text>
</comment>
<evidence type="ECO:0000256" key="2">
    <source>
        <dbReference type="ARBA" id="ARBA00009765"/>
    </source>
</evidence>
<evidence type="ECO:0000256" key="3">
    <source>
        <dbReference type="ARBA" id="ARBA00022448"/>
    </source>
</evidence>
<dbReference type="GO" id="GO:0015095">
    <property type="term" value="F:magnesium ion transmembrane transporter activity"/>
    <property type="evidence" value="ECO:0007669"/>
    <property type="project" value="TreeGrafter"/>
</dbReference>
<dbReference type="EMBL" id="BLLG01000006">
    <property type="protein sequence ID" value="GFH36410.1"/>
    <property type="molecule type" value="Genomic_DNA"/>
</dbReference>
<feature type="region of interest" description="Disordered" evidence="12">
    <location>
        <begin position="1"/>
        <end position="48"/>
    </location>
</feature>
<evidence type="ECO:0000313" key="15">
    <source>
        <dbReference type="Proteomes" id="UP000484988"/>
    </source>
</evidence>
<dbReference type="SUPFAM" id="SSF143865">
    <property type="entry name" value="CorA soluble domain-like"/>
    <property type="match status" value="1"/>
</dbReference>
<evidence type="ECO:0000256" key="10">
    <source>
        <dbReference type="ARBA" id="ARBA00034269"/>
    </source>
</evidence>
<feature type="compositionally biased region" description="Basic and acidic residues" evidence="12">
    <location>
        <begin position="32"/>
        <end position="48"/>
    </location>
</feature>
<protein>
    <submittedName>
        <fullName evidence="14">Magnesium and cobalt transport protein CorA</fullName>
    </submittedName>
</protein>
<dbReference type="PANTHER" id="PTHR46494:SF1">
    <property type="entry name" value="CORA FAMILY METAL ION TRANSPORTER (EUROFUNG)"/>
    <property type="match status" value="1"/>
</dbReference>